<comment type="caution">
    <text evidence="2">The sequence shown here is derived from an EMBL/GenBank/DDBJ whole genome shotgun (WGS) entry which is preliminary data.</text>
</comment>
<dbReference type="InterPro" id="IPR005151">
    <property type="entry name" value="Tail-specific_protease"/>
</dbReference>
<gene>
    <name evidence="2" type="ORF">FJ651_14825</name>
</gene>
<organism evidence="2 3">
    <name type="scientific">Paucihalobacter ruber</name>
    <dbReference type="NCBI Taxonomy" id="2567861"/>
    <lineage>
        <taxon>Bacteria</taxon>
        <taxon>Pseudomonadati</taxon>
        <taxon>Bacteroidota</taxon>
        <taxon>Flavobacteriia</taxon>
        <taxon>Flavobacteriales</taxon>
        <taxon>Flavobacteriaceae</taxon>
        <taxon>Paucihalobacter</taxon>
    </lineage>
</organism>
<dbReference type="SMART" id="SM00245">
    <property type="entry name" value="TSPc"/>
    <property type="match status" value="1"/>
</dbReference>
<dbReference type="EMBL" id="VHIQ01000008">
    <property type="protein sequence ID" value="TPV31463.1"/>
    <property type="molecule type" value="Genomic_DNA"/>
</dbReference>
<protein>
    <recommendedName>
        <fullName evidence="1">Tail specific protease domain-containing protein</fullName>
    </recommendedName>
</protein>
<feature type="domain" description="Tail specific protease" evidence="1">
    <location>
        <begin position="219"/>
        <end position="426"/>
    </location>
</feature>
<name>A0A506PC71_9FLAO</name>
<evidence type="ECO:0000313" key="2">
    <source>
        <dbReference type="EMBL" id="TPV31463.1"/>
    </source>
</evidence>
<proteinExistence type="predicted"/>
<dbReference type="GO" id="GO:0008236">
    <property type="term" value="F:serine-type peptidase activity"/>
    <property type="evidence" value="ECO:0007669"/>
    <property type="project" value="InterPro"/>
</dbReference>
<keyword evidence="3" id="KW-1185">Reference proteome</keyword>
<dbReference type="GO" id="GO:0006508">
    <property type="term" value="P:proteolysis"/>
    <property type="evidence" value="ECO:0007669"/>
    <property type="project" value="InterPro"/>
</dbReference>
<dbReference type="Pfam" id="PF03572">
    <property type="entry name" value="Peptidase_S41"/>
    <property type="match status" value="1"/>
</dbReference>
<dbReference type="InterPro" id="IPR029045">
    <property type="entry name" value="ClpP/crotonase-like_dom_sf"/>
</dbReference>
<evidence type="ECO:0000313" key="3">
    <source>
        <dbReference type="Proteomes" id="UP000317332"/>
    </source>
</evidence>
<dbReference type="PANTHER" id="PTHR32060:SF22">
    <property type="entry name" value="CARBOXYL-TERMINAL-PROCESSING PEPTIDASE 3, CHLOROPLASTIC"/>
    <property type="match status" value="1"/>
</dbReference>
<dbReference type="GO" id="GO:0004175">
    <property type="term" value="F:endopeptidase activity"/>
    <property type="evidence" value="ECO:0007669"/>
    <property type="project" value="TreeGrafter"/>
</dbReference>
<dbReference type="PANTHER" id="PTHR32060">
    <property type="entry name" value="TAIL-SPECIFIC PROTEASE"/>
    <property type="match status" value="1"/>
</dbReference>
<sequence length="455" mass="51851">MKTICMFFAILGGLSVFSQPKLDTLVYQKIQNERFPKIEFDTTFVTNSLSMEEKIQALSTVWHEAKFNFANFDLIPHVQWDSLYRAYIPKVMNTSDIMDTYTVLMQFNQHLRDGHTRVLPPLYHLKKQKFNRVPIYFKELNGLAVVYDIKSTDPAYDKIKKGMILEYIDGVHVQDYILKNISPTLHFSTKQDSIGRIYYHDLLNGPENSSVRLDFKTDKGTSVYEIFTRSPYDWNTKTPVTYQTLPGNVGHLIIDSFVNEDTFTEFKKHFPEIMKTNALVIDIRHNGGGNGHWGHEIIGYLTKEPFYPSLTLMNSYHPSERAWGGNAIQSKKISYDWKPYHTETYNKPVVLLISELTYSAAEDFSAAFKIANRGILIGTATGGSTGQPLGYPLPGGGIGFVCSKRDAMYDGTEFVGIGIKPDIEVQPTLEGLQKDKDEVLERALQYIKAQKSQNQ</sequence>
<dbReference type="OrthoDB" id="5480566at2"/>
<accession>A0A506PC71</accession>
<dbReference type="AlphaFoldDB" id="A0A506PC71"/>
<dbReference type="Gene3D" id="3.90.226.10">
    <property type="entry name" value="2-enoyl-CoA Hydratase, Chain A, domain 1"/>
    <property type="match status" value="1"/>
</dbReference>
<evidence type="ECO:0000259" key="1">
    <source>
        <dbReference type="SMART" id="SM00245"/>
    </source>
</evidence>
<dbReference type="Proteomes" id="UP000317332">
    <property type="component" value="Unassembled WGS sequence"/>
</dbReference>
<reference evidence="2 3" key="1">
    <citation type="submission" date="2019-06" db="EMBL/GenBank/DDBJ databases">
        <title>Flavobacteriaceae Paucihalobacterium erythroidium CWB-1, complete genome.</title>
        <authorList>
            <person name="Wu S."/>
        </authorList>
    </citation>
    <scope>NUCLEOTIDE SEQUENCE [LARGE SCALE GENOMIC DNA]</scope>
    <source>
        <strain evidence="2 3">CWB-1</strain>
    </source>
</reference>
<dbReference type="Gene3D" id="3.30.750.44">
    <property type="match status" value="1"/>
</dbReference>
<dbReference type="RefSeq" id="WP_140991475.1">
    <property type="nucleotide sequence ID" value="NZ_VHIQ01000008.1"/>
</dbReference>
<dbReference type="SUPFAM" id="SSF52096">
    <property type="entry name" value="ClpP/crotonase"/>
    <property type="match status" value="1"/>
</dbReference>